<dbReference type="InterPro" id="IPR013325">
    <property type="entry name" value="RNA_pol_sigma_r2"/>
</dbReference>
<evidence type="ECO:0000256" key="3">
    <source>
        <dbReference type="ARBA" id="ARBA00023125"/>
    </source>
</evidence>
<dbReference type="PROSITE" id="PS00715">
    <property type="entry name" value="SIGMA70_1"/>
    <property type="match status" value="1"/>
</dbReference>
<dbReference type="PRINTS" id="PR00046">
    <property type="entry name" value="SIGMA70FCT"/>
</dbReference>
<proteinExistence type="predicted"/>
<dbReference type="Pfam" id="PF04545">
    <property type="entry name" value="Sigma70_r4"/>
    <property type="match status" value="1"/>
</dbReference>
<dbReference type="InterPro" id="IPR014284">
    <property type="entry name" value="RNA_pol_sigma-70_dom"/>
</dbReference>
<dbReference type="InterPro" id="IPR007627">
    <property type="entry name" value="RNA_pol_sigma70_r2"/>
</dbReference>
<evidence type="ECO:0000256" key="2">
    <source>
        <dbReference type="ARBA" id="ARBA00023082"/>
    </source>
</evidence>
<dbReference type="InterPro" id="IPR007630">
    <property type="entry name" value="RNA_pol_sigma70_r4"/>
</dbReference>
<dbReference type="Gene3D" id="1.10.10.10">
    <property type="entry name" value="Winged helix-like DNA-binding domain superfamily/Winged helix DNA-binding domain"/>
    <property type="match status" value="2"/>
</dbReference>
<name>A0A382NUG3_9ZZZZ</name>
<dbReference type="InterPro" id="IPR036388">
    <property type="entry name" value="WH-like_DNA-bd_sf"/>
</dbReference>
<sequence>MAYTLQDVLKNEESTLRLYFDDIADSTPLSREKEVELSARIHAGDQDARDELAQANLRFVIDVAKNYQNRGLSLADLISAGNVGLMTAATRFDGTKGFKFISYAVWWIKQSILQTIADHARTVRLPLNKLSLLKDISKASRKLGQGRETEPEIEEIAHELDVSPQEVQDTILSARTVRSLDESFESDDDRNLMNVLQDENQITPDGDVMEQASRNQLESVLEALDERELRIIRLYFGLTGAESMTLEQIGGLMNLTRERVRQLKERALGKLRHPQRYHALLAICDETEVY</sequence>
<dbReference type="InterPro" id="IPR007624">
    <property type="entry name" value="RNA_pol_sigma70_r3"/>
</dbReference>
<dbReference type="Gene3D" id="1.10.601.10">
    <property type="entry name" value="RNA Polymerase Primary Sigma Factor"/>
    <property type="match status" value="1"/>
</dbReference>
<dbReference type="CDD" id="cd06171">
    <property type="entry name" value="Sigma70_r4"/>
    <property type="match status" value="1"/>
</dbReference>
<dbReference type="GO" id="GO:0003677">
    <property type="term" value="F:DNA binding"/>
    <property type="evidence" value="ECO:0007669"/>
    <property type="project" value="UniProtKB-KW"/>
</dbReference>
<dbReference type="InterPro" id="IPR009042">
    <property type="entry name" value="RNA_pol_sigma70_r1_2"/>
</dbReference>
<accession>A0A382NUG3</accession>
<evidence type="ECO:0000313" key="6">
    <source>
        <dbReference type="EMBL" id="SVC64128.1"/>
    </source>
</evidence>
<dbReference type="InterPro" id="IPR013324">
    <property type="entry name" value="RNA_pol_sigma_r3/r4-like"/>
</dbReference>
<evidence type="ECO:0000256" key="1">
    <source>
        <dbReference type="ARBA" id="ARBA00023015"/>
    </source>
</evidence>
<dbReference type="SUPFAM" id="SSF88659">
    <property type="entry name" value="Sigma3 and sigma4 domains of RNA polymerase sigma factors"/>
    <property type="match status" value="2"/>
</dbReference>
<dbReference type="Pfam" id="PF00140">
    <property type="entry name" value="Sigma70_r1_2"/>
    <property type="match status" value="1"/>
</dbReference>
<dbReference type="PANTHER" id="PTHR30603">
    <property type="entry name" value="RNA POLYMERASE SIGMA FACTOR RPO"/>
    <property type="match status" value="1"/>
</dbReference>
<evidence type="ECO:0000256" key="4">
    <source>
        <dbReference type="ARBA" id="ARBA00023163"/>
    </source>
</evidence>
<dbReference type="Pfam" id="PF04539">
    <property type="entry name" value="Sigma70_r3"/>
    <property type="match status" value="1"/>
</dbReference>
<dbReference type="InterPro" id="IPR000943">
    <property type="entry name" value="RNA_pol_sigma70"/>
</dbReference>
<keyword evidence="2" id="KW-0731">Sigma factor</keyword>
<keyword evidence="4" id="KW-0804">Transcription</keyword>
<dbReference type="NCBIfam" id="TIGR02937">
    <property type="entry name" value="sigma70-ECF"/>
    <property type="match status" value="1"/>
</dbReference>
<keyword evidence="3" id="KW-0238">DNA-binding</keyword>
<dbReference type="Pfam" id="PF04542">
    <property type="entry name" value="Sigma70_r2"/>
    <property type="match status" value="1"/>
</dbReference>
<dbReference type="EMBL" id="UINC01102472">
    <property type="protein sequence ID" value="SVC64128.1"/>
    <property type="molecule type" value="Genomic_DNA"/>
</dbReference>
<dbReference type="PIRSF" id="PIRSF000770">
    <property type="entry name" value="RNA_pol_sigma-SigE/K"/>
    <property type="match status" value="1"/>
</dbReference>
<gene>
    <name evidence="6" type="ORF">METZ01_LOCUS316982</name>
</gene>
<dbReference type="InterPro" id="IPR050239">
    <property type="entry name" value="Sigma-70_RNA_pol_init_factors"/>
</dbReference>
<reference evidence="6" key="1">
    <citation type="submission" date="2018-05" db="EMBL/GenBank/DDBJ databases">
        <authorList>
            <person name="Lanie J.A."/>
            <person name="Ng W.-L."/>
            <person name="Kazmierczak K.M."/>
            <person name="Andrzejewski T.M."/>
            <person name="Davidsen T.M."/>
            <person name="Wayne K.J."/>
            <person name="Tettelin H."/>
            <person name="Glass J.I."/>
            <person name="Rusch D."/>
            <person name="Podicherti R."/>
            <person name="Tsui H.-C.T."/>
            <person name="Winkler M.E."/>
        </authorList>
    </citation>
    <scope>NUCLEOTIDE SEQUENCE</scope>
</reference>
<organism evidence="6">
    <name type="scientific">marine metagenome</name>
    <dbReference type="NCBI Taxonomy" id="408172"/>
    <lineage>
        <taxon>unclassified sequences</taxon>
        <taxon>metagenomes</taxon>
        <taxon>ecological metagenomes</taxon>
    </lineage>
</organism>
<protein>
    <recommendedName>
        <fullName evidence="5">RNA polymerase sigma-70 domain-containing protein</fullName>
    </recommendedName>
</protein>
<dbReference type="GO" id="GO:0016987">
    <property type="term" value="F:sigma factor activity"/>
    <property type="evidence" value="ECO:0007669"/>
    <property type="project" value="UniProtKB-KW"/>
</dbReference>
<keyword evidence="1" id="KW-0805">Transcription regulation</keyword>
<dbReference type="AlphaFoldDB" id="A0A382NUG3"/>
<feature type="domain" description="RNA polymerase sigma-70" evidence="5">
    <location>
        <begin position="76"/>
        <end position="89"/>
    </location>
</feature>
<dbReference type="SUPFAM" id="SSF88946">
    <property type="entry name" value="Sigma2 domain of RNA polymerase sigma factors"/>
    <property type="match status" value="1"/>
</dbReference>
<evidence type="ECO:0000259" key="5">
    <source>
        <dbReference type="PROSITE" id="PS00715"/>
    </source>
</evidence>
<dbReference type="PANTHER" id="PTHR30603:SF47">
    <property type="entry name" value="RNA POLYMERASE SIGMA FACTOR SIGD, CHLOROPLASTIC"/>
    <property type="match status" value="1"/>
</dbReference>
<dbReference type="GO" id="GO:0006352">
    <property type="term" value="P:DNA-templated transcription initiation"/>
    <property type="evidence" value="ECO:0007669"/>
    <property type="project" value="InterPro"/>
</dbReference>